<evidence type="ECO:0000313" key="2">
    <source>
        <dbReference type="EMBL" id="SDR97752.1"/>
    </source>
</evidence>
<proteinExistence type="predicted"/>
<accession>A0A1H1NFR2</accession>
<reference evidence="3" key="1">
    <citation type="submission" date="2016-10" db="EMBL/GenBank/DDBJ databases">
        <authorList>
            <person name="Varghese N."/>
            <person name="Submissions S."/>
        </authorList>
    </citation>
    <scope>NUCLEOTIDE SEQUENCE [LARGE SCALE GENOMIC DNA]</scope>
    <source>
        <strain evidence="3">ATCC 23835</strain>
    </source>
</reference>
<organism evidence="2 3">
    <name type="scientific">Pseudomonas asplenii</name>
    <dbReference type="NCBI Taxonomy" id="53407"/>
    <lineage>
        <taxon>Bacteria</taxon>
        <taxon>Pseudomonadati</taxon>
        <taxon>Pseudomonadota</taxon>
        <taxon>Gammaproteobacteria</taxon>
        <taxon>Pseudomonadales</taxon>
        <taxon>Pseudomonadaceae</taxon>
        <taxon>Pseudomonas</taxon>
    </lineage>
</organism>
<gene>
    <name evidence="2" type="ORF">SAMN05216598_0123</name>
</gene>
<dbReference type="EMBL" id="LT629777">
    <property type="protein sequence ID" value="SDR97752.1"/>
    <property type="molecule type" value="Genomic_DNA"/>
</dbReference>
<feature type="chain" id="PRO_5009255456" evidence="1">
    <location>
        <begin position="27"/>
        <end position="251"/>
    </location>
</feature>
<keyword evidence="1" id="KW-0732">Signal</keyword>
<keyword evidence="3" id="KW-1185">Reference proteome</keyword>
<name>A0A1H1NFR2_9PSED</name>
<sequence length="251" mass="26691">MTFHQKLFVFAAIAASSLLASINAQAAQIQQCENMSRPIGYLTVEANILSGNCPTRKSIRYRTPEENLTIIKPQELPSLSEPWVVISANDSLGANANYRIAAARDGIVACAIPGTYRPAGYFSLPAGRVGGCGNSGGSVDNALTHYKIVITDIVKSAGTLASIKVTLNPKNPERTLNYVIRVSADLNGTRTTVSKQGLTGSGSYTLNTLAPSLVPLAQQNAYFTFETEVFALGTSLTKSLNMAYGLELLGQ</sequence>
<dbReference type="Proteomes" id="UP000199524">
    <property type="component" value="Chromosome I"/>
</dbReference>
<feature type="signal peptide" evidence="1">
    <location>
        <begin position="1"/>
        <end position="26"/>
    </location>
</feature>
<protein>
    <submittedName>
        <fullName evidence="2">Uncharacterized protein</fullName>
    </submittedName>
</protein>
<evidence type="ECO:0000256" key="1">
    <source>
        <dbReference type="SAM" id="SignalP"/>
    </source>
</evidence>
<dbReference type="RefSeq" id="WP_090201924.1">
    <property type="nucleotide sequence ID" value="NZ_LT629777.1"/>
</dbReference>
<evidence type="ECO:0000313" key="3">
    <source>
        <dbReference type="Proteomes" id="UP000199524"/>
    </source>
</evidence>
<dbReference type="AlphaFoldDB" id="A0A1H1NFR2"/>
<dbReference type="GeneID" id="300205182"/>